<dbReference type="PRINTS" id="PR01415">
    <property type="entry name" value="ANKYRIN"/>
</dbReference>
<dbReference type="InterPro" id="IPR004102">
    <property type="entry name" value="Poly(ADP-ribose)pol_reg_dom"/>
</dbReference>
<evidence type="ECO:0000256" key="9">
    <source>
        <dbReference type="PROSITE-ProRule" id="PRU00023"/>
    </source>
</evidence>
<keyword evidence="4" id="KW-0548">Nucleotidyltransferase</keyword>
<feature type="domain" description="PARP alpha-helical" evidence="14">
    <location>
        <begin position="2469"/>
        <end position="2605"/>
    </location>
</feature>
<evidence type="ECO:0000256" key="5">
    <source>
        <dbReference type="ARBA" id="ARBA00022737"/>
    </source>
</evidence>
<dbReference type="Pfam" id="PF00023">
    <property type="entry name" value="Ank"/>
    <property type="match status" value="1"/>
</dbReference>
<keyword evidence="7 9" id="KW-0040">ANK repeat</keyword>
<feature type="compositionally biased region" description="Basic and acidic residues" evidence="11">
    <location>
        <begin position="2963"/>
        <end position="2987"/>
    </location>
</feature>
<dbReference type="SUPFAM" id="SSF47587">
    <property type="entry name" value="Domain of poly(ADP-ribose) polymerase"/>
    <property type="match status" value="1"/>
</dbReference>
<keyword evidence="8" id="KW-0539">Nucleus</keyword>
<evidence type="ECO:0000256" key="7">
    <source>
        <dbReference type="ARBA" id="ARBA00023043"/>
    </source>
</evidence>
<dbReference type="Gene3D" id="2.40.50.40">
    <property type="match status" value="1"/>
</dbReference>
<feature type="compositionally biased region" description="Acidic residues" evidence="11">
    <location>
        <begin position="912"/>
        <end position="931"/>
    </location>
</feature>
<reference evidence="16 17" key="1">
    <citation type="journal article" date="2019" name="Sci. Rep.">
        <title>Comparative genomics of chytrid fungi reveal insights into the obligate biotrophic and pathogenic lifestyle of Synchytrium endobioticum.</title>
        <authorList>
            <person name="van de Vossenberg B.T.L.H."/>
            <person name="Warris S."/>
            <person name="Nguyen H.D.T."/>
            <person name="van Gent-Pelzer M.P.E."/>
            <person name="Joly D.L."/>
            <person name="van de Geest H.C."/>
            <person name="Bonants P.J.M."/>
            <person name="Smith D.S."/>
            <person name="Levesque C.A."/>
            <person name="van der Lee T.A.J."/>
        </authorList>
    </citation>
    <scope>NUCLEOTIDE SEQUENCE [LARGE SCALE GENOMIC DNA]</scope>
    <source>
        <strain evidence="16 17">JEL517</strain>
    </source>
</reference>
<comment type="subcellular location">
    <subcellularLocation>
        <location evidence="1">Nucleus</location>
    </subcellularLocation>
</comment>
<dbReference type="GeneID" id="42003987"/>
<feature type="region of interest" description="Disordered" evidence="11">
    <location>
        <begin position="1"/>
        <end position="87"/>
    </location>
</feature>
<dbReference type="PANTHER" id="PTHR24123">
    <property type="entry name" value="ANKYRIN REPEAT-CONTAINING"/>
    <property type="match status" value="1"/>
</dbReference>
<feature type="compositionally biased region" description="Low complexity" evidence="11">
    <location>
        <begin position="8"/>
        <end position="26"/>
    </location>
</feature>
<feature type="domain" description="Chromo" evidence="12">
    <location>
        <begin position="158"/>
        <end position="215"/>
    </location>
</feature>
<feature type="compositionally biased region" description="Acidic residues" evidence="11">
    <location>
        <begin position="140"/>
        <end position="156"/>
    </location>
</feature>
<feature type="compositionally biased region" description="Low complexity" evidence="11">
    <location>
        <begin position="43"/>
        <end position="54"/>
    </location>
</feature>
<dbReference type="CDD" id="cd01437">
    <property type="entry name" value="parp_like"/>
    <property type="match status" value="1"/>
</dbReference>
<dbReference type="SMART" id="SM00773">
    <property type="entry name" value="WGR"/>
    <property type="match status" value="1"/>
</dbReference>
<protein>
    <recommendedName>
        <fullName evidence="10">Poly [ADP-ribose] polymerase</fullName>
        <shortName evidence="10">PARP</shortName>
        <ecNumber evidence="10">2.4.2.-</ecNumber>
    </recommendedName>
</protein>
<dbReference type="PANTHER" id="PTHR24123:SF33">
    <property type="entry name" value="PROTEIN HOS4"/>
    <property type="match status" value="1"/>
</dbReference>
<dbReference type="InterPro" id="IPR008893">
    <property type="entry name" value="WGR_domain"/>
</dbReference>
<dbReference type="OrthoDB" id="2017365at2759"/>
<evidence type="ECO:0000256" key="6">
    <source>
        <dbReference type="ARBA" id="ARBA00023027"/>
    </source>
</evidence>
<feature type="compositionally biased region" description="Basic and acidic residues" evidence="11">
    <location>
        <begin position="306"/>
        <end position="318"/>
    </location>
</feature>
<evidence type="ECO:0000313" key="17">
    <source>
        <dbReference type="Proteomes" id="UP000319731"/>
    </source>
</evidence>
<feature type="repeat" description="ANK" evidence="9">
    <location>
        <begin position="787"/>
        <end position="820"/>
    </location>
</feature>
<proteinExistence type="predicted"/>
<keyword evidence="2 10" id="KW-0328">Glycosyltransferase</keyword>
<dbReference type="InterPro" id="IPR002110">
    <property type="entry name" value="Ankyrin_rpt"/>
</dbReference>
<evidence type="ECO:0000259" key="15">
    <source>
        <dbReference type="PROSITE" id="PS51977"/>
    </source>
</evidence>
<dbReference type="Pfam" id="PF05406">
    <property type="entry name" value="WGR"/>
    <property type="match status" value="1"/>
</dbReference>
<keyword evidence="3 10" id="KW-0808">Transferase</keyword>
<feature type="repeat" description="ANK" evidence="9">
    <location>
        <begin position="1896"/>
        <end position="1928"/>
    </location>
</feature>
<feature type="repeat" description="ANK" evidence="9">
    <location>
        <begin position="687"/>
        <end position="719"/>
    </location>
</feature>
<evidence type="ECO:0000259" key="12">
    <source>
        <dbReference type="PROSITE" id="PS50013"/>
    </source>
</evidence>
<dbReference type="PROSITE" id="PS50088">
    <property type="entry name" value="ANK_REPEAT"/>
    <property type="match status" value="12"/>
</dbReference>
<comment type="caution">
    <text evidence="16">The sequence shown here is derived from an EMBL/GenBank/DDBJ whole genome shotgun (WGS) entry which is preliminary data.</text>
</comment>
<feature type="repeat" description="ANK" evidence="9">
    <location>
        <begin position="1863"/>
        <end position="1895"/>
    </location>
</feature>
<dbReference type="CDD" id="cd07997">
    <property type="entry name" value="WGR_PARP"/>
    <property type="match status" value="1"/>
</dbReference>
<dbReference type="SUPFAM" id="SSF142921">
    <property type="entry name" value="WGR domain-like"/>
    <property type="match status" value="1"/>
</dbReference>
<feature type="domain" description="PARP catalytic" evidence="13">
    <location>
        <begin position="2589"/>
        <end position="2823"/>
    </location>
</feature>
<dbReference type="SUPFAM" id="SSF54160">
    <property type="entry name" value="Chromo domain-like"/>
    <property type="match status" value="1"/>
</dbReference>
<dbReference type="PROSITE" id="PS50297">
    <property type="entry name" value="ANK_REP_REGION"/>
    <property type="match status" value="7"/>
</dbReference>
<dbReference type="Proteomes" id="UP000319731">
    <property type="component" value="Unassembled WGS sequence"/>
</dbReference>
<dbReference type="CDD" id="cd00024">
    <property type="entry name" value="CD_CSD"/>
    <property type="match status" value="1"/>
</dbReference>
<feature type="repeat" description="ANK" evidence="9">
    <location>
        <begin position="721"/>
        <end position="753"/>
    </location>
</feature>
<accession>A0A507BZJ1</accession>
<keyword evidence="17" id="KW-1185">Reference proteome</keyword>
<feature type="compositionally biased region" description="Polar residues" evidence="11">
    <location>
        <begin position="27"/>
        <end position="42"/>
    </location>
</feature>
<feature type="region of interest" description="Disordered" evidence="11">
    <location>
        <begin position="2963"/>
        <end position="3010"/>
    </location>
</feature>
<evidence type="ECO:0000256" key="1">
    <source>
        <dbReference type="ARBA" id="ARBA00004123"/>
    </source>
</evidence>
<dbReference type="SMART" id="SM00298">
    <property type="entry name" value="CHROMO"/>
    <property type="match status" value="1"/>
</dbReference>
<evidence type="ECO:0000256" key="10">
    <source>
        <dbReference type="RuleBase" id="RU362114"/>
    </source>
</evidence>
<evidence type="ECO:0000256" key="2">
    <source>
        <dbReference type="ARBA" id="ARBA00022676"/>
    </source>
</evidence>
<dbReference type="InterPro" id="IPR036770">
    <property type="entry name" value="Ankyrin_rpt-contain_sf"/>
</dbReference>
<feature type="compositionally biased region" description="Acidic residues" evidence="11">
    <location>
        <begin position="237"/>
        <end position="246"/>
    </location>
</feature>
<dbReference type="InterPro" id="IPR023780">
    <property type="entry name" value="Chromo_domain"/>
</dbReference>
<feature type="region of interest" description="Disordered" evidence="11">
    <location>
        <begin position="237"/>
        <end position="324"/>
    </location>
</feature>
<name>A0A507BZJ1_9FUNG</name>
<keyword evidence="5" id="KW-0677">Repeat</keyword>
<dbReference type="InterPro" id="IPR016197">
    <property type="entry name" value="Chromo-like_dom_sf"/>
</dbReference>
<evidence type="ECO:0000259" key="13">
    <source>
        <dbReference type="PROSITE" id="PS51059"/>
    </source>
</evidence>
<feature type="repeat" description="ANK" evidence="9">
    <location>
        <begin position="754"/>
        <end position="786"/>
    </location>
</feature>
<keyword evidence="6 10" id="KW-0520">NAD</keyword>
<dbReference type="RefSeq" id="XP_031025368.1">
    <property type="nucleotide sequence ID" value="XM_031168690.1"/>
</dbReference>
<dbReference type="STRING" id="1806994.A0A507BZJ1"/>
<dbReference type="SMART" id="SM00248">
    <property type="entry name" value="ANK"/>
    <property type="match status" value="26"/>
</dbReference>
<feature type="repeat" description="ANK" evidence="9">
    <location>
        <begin position="982"/>
        <end position="1011"/>
    </location>
</feature>
<dbReference type="GO" id="GO:0003950">
    <property type="term" value="F:NAD+ poly-ADP-ribosyltransferase activity"/>
    <property type="evidence" value="ECO:0007669"/>
    <property type="project" value="UniProtKB-UniRule"/>
</dbReference>
<gene>
    <name evidence="16" type="ORF">SmJEL517_g02762</name>
</gene>
<dbReference type="PROSITE" id="PS51059">
    <property type="entry name" value="PARP_CATALYTIC"/>
    <property type="match status" value="1"/>
</dbReference>
<feature type="repeat" description="ANK" evidence="9">
    <location>
        <begin position="1482"/>
        <end position="1514"/>
    </location>
</feature>
<sequence length="3010" mass="334664">MGRLPIEASVTTATRRGRASTRSSTGQATSSNAPLVSVTPTKSRASSSRSNVASPDRGRNTRNGGASVKKTVTTRGKSVASSPFKHPSEAGLPVIVIEDDEAEVTVQQAQPRTRTRRTKQPSVEIIDEEEEEERELHEEPVDDEENLQEDEEEEEPEIFAEKIVATKLVKGKRMYYVKFAGYGDEENEWFDAADTEKDLIEEFEREDVEMATPPRRRPVVTRKYSIIEDDDIIEVEVESAEDDDDYIPAGSSNKRSKGKGPDGSATRKKRRVENEDGGDEAAMPASLNRVPSIPKEKKAAARAPRVKKEDKAAIEQRVKARGKAKLPNMRGAEYDERHPHQPDTACCMICSTKEYTRAIETNDTVLLDACVNSLSDVAGFEWSGRADCPHLNALRSAMVKNDLAAAAALMDPAKRQQGKRVEPPSNYYSVSTVGQVSHRTYGRGIRTVKASRGGREGNDAFYRRMDKDPYDILHPKQRAWSRFRPEEQAFQDAMRHGSITPEMIDYLMLTSPQIKVCVQMWGPHESAASGNIDITAYLVKLLGIGYGFNEYHGHVLGTDHSAIDSIHRRNVLKKAAGNFSVSPYHFSAANPDTFFLQKLFSLLTPAETAHVDDLGRSVAHFAAGSKSTEALKFLISKGVDCESPDLTKITPLALACRYGRPDNIPLILSALRNVPVKDYINDPFTSMKLTYIHFAAHYGNLACIQQLLDHGAEIAPVDKENKRTPLLEACMRGHLDVVKFLSENGSSLHDVDRSRRTALHLAAKNGHYDIAVFCIQNGVDPNAQDTSKNTALHYAAAYGWIRMVRLLVEYAGADVNAENSWKLVPLAAGCTMLHTAMKANLTNHYEARRVVRKVELLVERNANPNLLTPDGESALHFLASMSDHSIDEASLKPTSTTKVARASKPSRYRGSDDDEDDNEDDHDDDDEENGDENTTMKEPDASMEEPETEQTYFKNADLRETFVHLAELLLQRGCNVNHLSKDRKSALHLALSSGNHTIALYLLNHKADITVPFGANQNILHHYLKEAGVISASVREFENDAVERERLVAVMKEIWIVIQTFPVAQLRDLAAQVDDNGYTPILLGVKTAVMQISSNIETMKEKYRVKARPVQRPWWDKTPLPVEDETAPPKIIDCNPIYDIFCDLVGPILAYCRLDLSTTVKLPKGFEKKPKSTPKPIYTGFAAIHIASKHYGYQLVEFLTRHGCDPDVPADTTKSSALLLAVSTIEPEKIRDEEAVVAKKFRFGALPARDLAEKTIDALLAASADPAVSNEAGETPLLVVCRQHRGPLMLKLVSNVKTSTGLDKAGKDKIPALLHAVISKDVVVTRMLVDAGADTNIVTDNGFSAAMRAIESGSEEILQVILSRKVDLAQQNHDGNTALHLACSSGVSKMASMVIAASEDDPIALNIDAVNKNSLSAITLACQHGMADVVKALVNIGGNPNIVSEKTGRTALMEAIQANSLDCVRLLLGGPRNVEVNVKDSDGVWVLHHAVKIGNHRVVDALLRSHASVHAEDPAKTTALHLAVEKSKSEINTSLRVERLLIQHGANVNAIDSQGRTPLHIAFFDLGFTPLTATSLNAKKKYDEYNARVAKRKERESKTKETLEKFDITDKEVSAWFVDGHAKGMADAEAREAAKNGVVVEEPVDERDLGPLYCHEKWEEPKDIVKGDPIEIVSYLVDLPNINVDAQDGFGRTPLHYSARLGAFTSTSYLLDRKARLDVADSENQSALEIGLLFNHLDYSVMLANRGANVHRMMSLPSGEKLSIFRYSLSKSFMSMSFLIVELGLPLLSAIHDELSAGKFHLALLQIGKALPISLTATNEHSQNLFHILVDYAPADRVASEDYGAEICDIISPHVTFDDMDAHSRRPIHYAAKNGHQALALWLLAHDVSPNGVDSTGNSPLTYALAAGNFKIVEALLAAGANVNESDVAKVPSAIRLAVDTKEVKFVQALLNKSAPCDLDGDHGHVTAVMKAVTQQLEDVLVALAKAKAPLNETSLVEWEETDKDNKVVKKSAIMHPILHTAFQPQAEKDKKSIFDVLLEHGANADVVHPLSHRTLLQTLLVRNDQRRVQAVLKKGADVNATDPKSKRTAFQTILLENKMPDLKAEFYAARPDPNIMDQQTGMRPLDIFIDKGDGATVASLLAVGANPNFLSSAVANPNRLTSVMKCVAINSINILTTLLEKSQHVVDLTKTDIHGRDVFHHIVQPRKILSYENVEMLKLVMAKAGPRAGQKEDNYGWLPSDYARLHASSRIWDEHLLFERQGNPPPALPEDMLPELVGEDMSHVDIPDGPDVFGDAELGRRELERIADEEALEEERKLLAENPEYIPAAKRKVALDSNLQLTADTAEVVYENETELEGPYDIVMTKTDVERGHFGMNVFYKCSVINNRAQDIYLLWTRWGGIGETGMFQRTPYETREECIKEFKKVFKSKAGIVWEDRYTDDSFRPGKYQVVRTVERKKIDLKPFDWSKTPPSKLHPALQDILKIFTDVGSLNRIAADISTSIPLGNIDHKVAQSGYEKLTLIATEIRRMEELRKKSSLPDVKVMKEIKYTIVELSNEYYRLVPSAADNGYGIKPILDMPTHKATEINPLDYVYSALKNRLTPVESTAEEFKLINDYILTTSQGLGPYDLVGAFKTTRKDEEERFRDVGGRKLLWHGSGMGNFIGMLSQGLRVAPVESAVSGYMFGKGIYCADVFCKAVGYAQNNRWDGKTDAYGGLLLADVALGESYELEESEFLTRAPDGFSSTKGLGKEGPSVNKTLFYSKTGVAVPQGPVIAEKLRVDKDGKEKQRVLTYNEYIVYDEDQVKMQYLVLVRNTQYCFLCCKCKPNDVVPFEEHRKRFESIPTESLNTYDSFLVDTLMAHRGDVLNKLFDEQLESVILEPQAYLVQWQPVTKLQRNSKVCTNCANGVLSIFLQKYYEQHQNLLPPTLLKRRDCWYGRECRSRSNMAHIKKYNHMCKKLKDEEREEASQVDHEQAADEMQLKEHNDDNDDSERDEDEDEQDNSEMDEE</sequence>
<evidence type="ECO:0000313" key="16">
    <source>
        <dbReference type="EMBL" id="TPX34690.1"/>
    </source>
</evidence>
<dbReference type="InterPro" id="IPR036930">
    <property type="entry name" value="WGR_dom_sf"/>
</dbReference>
<feature type="repeat" description="ANK" evidence="9">
    <location>
        <begin position="1515"/>
        <end position="1553"/>
    </location>
</feature>
<dbReference type="Pfam" id="PF00385">
    <property type="entry name" value="Chromo"/>
    <property type="match status" value="1"/>
</dbReference>
<dbReference type="PROSITE" id="PS51060">
    <property type="entry name" value="PARP_ALPHA_HD"/>
    <property type="match status" value="1"/>
</dbReference>
<feature type="repeat" description="ANK" evidence="9">
    <location>
        <begin position="1690"/>
        <end position="1722"/>
    </location>
</feature>
<evidence type="ECO:0000259" key="14">
    <source>
        <dbReference type="PROSITE" id="PS51060"/>
    </source>
</evidence>
<dbReference type="Gene3D" id="1.25.40.20">
    <property type="entry name" value="Ankyrin repeat-containing domain"/>
    <property type="match status" value="8"/>
</dbReference>
<dbReference type="Pfam" id="PF02877">
    <property type="entry name" value="PARP_reg"/>
    <property type="match status" value="1"/>
</dbReference>
<dbReference type="PROSITE" id="PS51977">
    <property type="entry name" value="WGR"/>
    <property type="match status" value="1"/>
</dbReference>
<feature type="repeat" description="ANK" evidence="9">
    <location>
        <begin position="1413"/>
        <end position="1445"/>
    </location>
</feature>
<feature type="repeat" description="ANK" evidence="9">
    <location>
        <begin position="614"/>
        <end position="646"/>
    </location>
</feature>
<dbReference type="GO" id="GO:0005634">
    <property type="term" value="C:nucleus"/>
    <property type="evidence" value="ECO:0007669"/>
    <property type="project" value="UniProtKB-SubCell"/>
</dbReference>
<evidence type="ECO:0000256" key="11">
    <source>
        <dbReference type="SAM" id="MobiDB-lite"/>
    </source>
</evidence>
<dbReference type="Pfam" id="PF00644">
    <property type="entry name" value="PARP"/>
    <property type="match status" value="1"/>
</dbReference>
<feature type="region of interest" description="Disordered" evidence="11">
    <location>
        <begin position="106"/>
        <end position="156"/>
    </location>
</feature>
<dbReference type="SUPFAM" id="SSF48403">
    <property type="entry name" value="Ankyrin repeat"/>
    <property type="match status" value="5"/>
</dbReference>
<feature type="region of interest" description="Disordered" evidence="11">
    <location>
        <begin position="888"/>
        <end position="948"/>
    </location>
</feature>
<dbReference type="SUPFAM" id="SSF56399">
    <property type="entry name" value="ADP-ribosylation"/>
    <property type="match status" value="1"/>
</dbReference>
<dbReference type="EMBL" id="QEAO01000012">
    <property type="protein sequence ID" value="TPX34690.1"/>
    <property type="molecule type" value="Genomic_DNA"/>
</dbReference>
<dbReference type="InterPro" id="IPR051165">
    <property type="entry name" value="Multifunctional_ANK_Repeat"/>
</dbReference>
<dbReference type="Pfam" id="PF12796">
    <property type="entry name" value="Ank_2"/>
    <property type="match status" value="7"/>
</dbReference>
<evidence type="ECO:0000256" key="8">
    <source>
        <dbReference type="ARBA" id="ARBA00023242"/>
    </source>
</evidence>
<dbReference type="Gene3D" id="3.90.228.10">
    <property type="match status" value="1"/>
</dbReference>
<dbReference type="Gene3D" id="1.20.142.10">
    <property type="entry name" value="Poly(ADP-ribose) polymerase, regulatory domain"/>
    <property type="match status" value="1"/>
</dbReference>
<organism evidence="16 17">
    <name type="scientific">Synchytrium microbalum</name>
    <dbReference type="NCBI Taxonomy" id="1806994"/>
    <lineage>
        <taxon>Eukaryota</taxon>
        <taxon>Fungi</taxon>
        <taxon>Fungi incertae sedis</taxon>
        <taxon>Chytridiomycota</taxon>
        <taxon>Chytridiomycota incertae sedis</taxon>
        <taxon>Chytridiomycetes</taxon>
        <taxon>Synchytriales</taxon>
        <taxon>Synchytriaceae</taxon>
        <taxon>Synchytrium</taxon>
    </lineage>
</organism>
<dbReference type="InterPro" id="IPR012317">
    <property type="entry name" value="Poly(ADP-ribose)pol_cat_dom"/>
</dbReference>
<dbReference type="GO" id="GO:0016779">
    <property type="term" value="F:nucleotidyltransferase activity"/>
    <property type="evidence" value="ECO:0007669"/>
    <property type="project" value="UniProtKB-KW"/>
</dbReference>
<evidence type="ECO:0000256" key="3">
    <source>
        <dbReference type="ARBA" id="ARBA00022679"/>
    </source>
</evidence>
<dbReference type="PROSITE" id="PS50013">
    <property type="entry name" value="CHROMO_2"/>
    <property type="match status" value="1"/>
</dbReference>
<feature type="domain" description="WGR" evidence="15">
    <location>
        <begin position="2346"/>
        <end position="2450"/>
    </location>
</feature>
<dbReference type="EC" id="2.4.2.-" evidence="10"/>
<dbReference type="InterPro" id="IPR000953">
    <property type="entry name" value="Chromo/chromo_shadow_dom"/>
</dbReference>
<feature type="compositionally biased region" description="Polar residues" evidence="11">
    <location>
        <begin position="70"/>
        <end position="81"/>
    </location>
</feature>
<evidence type="ECO:0000256" key="4">
    <source>
        <dbReference type="ARBA" id="ARBA00022695"/>
    </source>
</evidence>
<dbReference type="InterPro" id="IPR036616">
    <property type="entry name" value="Poly(ADP-ribose)pol_reg_dom_sf"/>
</dbReference>
<feature type="compositionally biased region" description="Acidic residues" evidence="11">
    <location>
        <begin position="2988"/>
        <end position="3010"/>
    </location>
</feature>